<evidence type="ECO:0000313" key="3">
    <source>
        <dbReference type="Proteomes" id="UP001235840"/>
    </source>
</evidence>
<keyword evidence="1" id="KW-0812">Transmembrane</keyword>
<dbReference type="Proteomes" id="UP001235840">
    <property type="component" value="Unassembled WGS sequence"/>
</dbReference>
<evidence type="ECO:0000313" key="2">
    <source>
        <dbReference type="EMBL" id="MDQ0166153.1"/>
    </source>
</evidence>
<dbReference type="RefSeq" id="WP_307394142.1">
    <property type="nucleotide sequence ID" value="NZ_BAAADK010000048.1"/>
</dbReference>
<feature type="transmembrane region" description="Helical" evidence="1">
    <location>
        <begin position="74"/>
        <end position="92"/>
    </location>
</feature>
<keyword evidence="1" id="KW-0472">Membrane</keyword>
<feature type="transmembrane region" description="Helical" evidence="1">
    <location>
        <begin position="51"/>
        <end position="69"/>
    </location>
</feature>
<accession>A0ABT9VYS9</accession>
<sequence length="121" mass="13301">MQKETNKNMQQKGGRSMGLQILGWSMVVIGAILVIWGFYEYPASEWWGNGFLNYAVSGMALIAGGLAILKISALLTVVAIIIAALLLAVYIWNMQLDFFSALLSYVLTAALTTWLVSLLLR</sequence>
<keyword evidence="3" id="KW-1185">Reference proteome</keyword>
<protein>
    <recommendedName>
        <fullName evidence="4">DUF3147 family protein</fullName>
    </recommendedName>
</protein>
<feature type="transmembrane region" description="Helical" evidence="1">
    <location>
        <begin position="98"/>
        <end position="120"/>
    </location>
</feature>
<reference evidence="2 3" key="1">
    <citation type="submission" date="2023-07" db="EMBL/GenBank/DDBJ databases">
        <title>Genomic Encyclopedia of Type Strains, Phase IV (KMG-IV): sequencing the most valuable type-strain genomes for metagenomic binning, comparative biology and taxonomic classification.</title>
        <authorList>
            <person name="Goeker M."/>
        </authorList>
    </citation>
    <scope>NUCLEOTIDE SEQUENCE [LARGE SCALE GENOMIC DNA]</scope>
    <source>
        <strain evidence="2 3">DSM 12751</strain>
    </source>
</reference>
<evidence type="ECO:0008006" key="4">
    <source>
        <dbReference type="Google" id="ProtNLM"/>
    </source>
</evidence>
<dbReference type="EMBL" id="JAUSTY010000007">
    <property type="protein sequence ID" value="MDQ0166153.1"/>
    <property type="molecule type" value="Genomic_DNA"/>
</dbReference>
<evidence type="ECO:0000256" key="1">
    <source>
        <dbReference type="SAM" id="Phobius"/>
    </source>
</evidence>
<keyword evidence="1" id="KW-1133">Transmembrane helix</keyword>
<name>A0ABT9VYS9_9BACI</name>
<gene>
    <name evidence="2" type="ORF">J2S11_002054</name>
</gene>
<organism evidence="2 3">
    <name type="scientific">Caldalkalibacillus horti</name>
    <dbReference type="NCBI Taxonomy" id="77523"/>
    <lineage>
        <taxon>Bacteria</taxon>
        <taxon>Bacillati</taxon>
        <taxon>Bacillota</taxon>
        <taxon>Bacilli</taxon>
        <taxon>Bacillales</taxon>
        <taxon>Bacillaceae</taxon>
        <taxon>Caldalkalibacillus</taxon>
    </lineage>
</organism>
<comment type="caution">
    <text evidence="2">The sequence shown here is derived from an EMBL/GenBank/DDBJ whole genome shotgun (WGS) entry which is preliminary data.</text>
</comment>
<feature type="transmembrane region" description="Helical" evidence="1">
    <location>
        <begin position="21"/>
        <end position="39"/>
    </location>
</feature>
<proteinExistence type="predicted"/>